<keyword evidence="3 8" id="KW-0812">Transmembrane</keyword>
<reference evidence="11 12" key="1">
    <citation type="journal article" date="2016" name="Front. Microbiol.">
        <title>Genome and transcriptome sequences reveal the specific parasitism of the nematophagous Purpureocillium lilacinum 36-1.</title>
        <authorList>
            <person name="Xie J."/>
            <person name="Li S."/>
            <person name="Mo C."/>
            <person name="Xiao X."/>
            <person name="Peng D."/>
            <person name="Wang G."/>
            <person name="Xiao Y."/>
        </authorList>
    </citation>
    <scope>NUCLEOTIDE SEQUENCE [LARGE SCALE GENOMIC DNA]</scope>
    <source>
        <strain evidence="11 12">36-1</strain>
    </source>
</reference>
<feature type="transmembrane region" description="Helical" evidence="8">
    <location>
        <begin position="1557"/>
        <end position="1575"/>
    </location>
</feature>
<feature type="transmembrane region" description="Helical" evidence="8">
    <location>
        <begin position="1496"/>
        <end position="1517"/>
    </location>
</feature>
<evidence type="ECO:0000256" key="7">
    <source>
        <dbReference type="SAM" id="MobiDB-lite"/>
    </source>
</evidence>
<dbReference type="Pfam" id="PF00324">
    <property type="entry name" value="AA_permease"/>
    <property type="match status" value="1"/>
</dbReference>
<dbReference type="EMBL" id="LCWV01000016">
    <property type="protein sequence ID" value="PWI68079.1"/>
    <property type="molecule type" value="Genomic_DNA"/>
</dbReference>
<dbReference type="InterPro" id="IPR004841">
    <property type="entry name" value="AA-permease/SLC12A_dom"/>
</dbReference>
<feature type="signal peptide" evidence="9">
    <location>
        <begin position="1"/>
        <end position="17"/>
    </location>
</feature>
<feature type="compositionally biased region" description="Polar residues" evidence="7">
    <location>
        <begin position="2018"/>
        <end position="2027"/>
    </location>
</feature>
<dbReference type="PANTHER" id="PTHR43341:SF36">
    <property type="entry name" value="PROLINE-SPECIFIC PERMEASE"/>
    <property type="match status" value="1"/>
</dbReference>
<feature type="region of interest" description="Disordered" evidence="7">
    <location>
        <begin position="344"/>
        <end position="446"/>
    </location>
</feature>
<feature type="transmembrane region" description="Helical" evidence="8">
    <location>
        <begin position="1815"/>
        <end position="1836"/>
    </location>
</feature>
<keyword evidence="4" id="KW-0029">Amino-acid transport</keyword>
<evidence type="ECO:0000256" key="3">
    <source>
        <dbReference type="ARBA" id="ARBA00022692"/>
    </source>
</evidence>
<sequence>MLRLLLLGSAAVAPVAAGVGLRPDIGQLGKALDAHYEPNKLWQRANPPADDGKDLVFETIVHYCCEREQDCPTEGDIRLTIETLNEYFSRAKIRFEFQKAVHQSDCGLDPANHDQDAIDRLMARVREGGLDVYNIMIRAGPEAERIGGTCYTPTPGSDISAIIARKDGCTISVHRIDRAGTGPGNSTRRGDQALVHLTGHWLGLKDTHPISQVPEDWGNFMEIGIPMGKHLFWSCEQIRILRQWGNIRKHGQEDGFGITHDAADPPPRGPAGTYCPGAGGSDGGAGGSGGDAGNTDGQSSGEGGGAPASGSPPGGAGCKNPDFKIPPPPAGYGSWCGIPEDAWEQLLAGGPPPSGGNPPPLPGGGQQDAPGGGEQGVPGGDSPPAPGGGQQGGGQQGAPGGDSPPAPDGGQQDAPGGGQRGVPGSSPPPAPGDGQQGVPFQDGQNGLTTKSRFLADWVAGMESPGPGTQFLQGNPPVAEPRGVDWGIPSEGLARNADVIQATKQVDRGCAPAALRLSRFGDAAVIASEDATRTSPSRATLSRAAPRNNSPDPGAAVRAMSETAEASHQALAARSSTAHCIMYGTVDQVARLTTPAVGGMRFHLGHHLQLTERWRRGFWKPAMGRCCPGTVPTRLAPPRRWVSAEAEPWQKQPAVGNYTLGAPVAITSQASHKLRAQATRSESKRGRGSGERRSTLRRIFFPSFSFVSPDGDSRIWTPCSTCYSRWPHLVSLSDPIQAQSPLSRVLPRGRPLRGEAQGENWRSRRLLWCVLACRTRLSSARTVFVGTPGDALAGIHPPPPFCFSGLPALPVVCAALHGMRAVAAERQHGLGWRVLGGSEIHLQMVTVEEKEGDEGGARGGKKMFPGGGVAATALTMRGPGRQNLRRRTHQKAYTRPTEWVVRALKTLVRTHGDQQLTRGGGGHAEPMHVGRKTATTSRPWRAASQEASTPRFATAAHGKCHSIESDAARVALVRRTYLHYVRYRAGAPSSAKRRRENQSSRWAPKGANDYAARACCVRTHARVEFESRQREARPGGDQAVAQNEHERQREDSSSLARPHRYPEMRLTPDIECGQKRFYANAAVGWRAPPLPPSRHVQQPAAGGGRDDVGAPKRQPPDGQNPSDGTAERPPVTWTREARKKARPISCFGWQAACHSPVGAPASTIAGAAAGGQGMNGSAAKHQRQEVSLAAQHTHGKVSTADRTTAATHRGCHLSLVVSEIGSRASLHPTVHPPPGRGAGPPNCLASGWFSIPSPSHPSGLPTLPSSMGGRPSPHLGPPQAENGLGFGLRLLRSHIRHPYAFRFTDRASPSHFSYSDPRLLSWPALSFYVFLWPPLLPSELRIARPHPLSLSSSLPSLNRGFTQARHHARRATMMEKKEESGYGLNVEATRPGESNEYNLAEQHDQLARGLKSRHIQFLALGGAIGTGLFVGSGGILASTGPAPLFMAYLSMLMIVWNVMNNLAEMVTYLPMRGITVPYFVGRFVDPSLAFAAGWNYWYAYAMLVGAEATAAGIVIDYWGANVNIAVWITIVLVVMLLLNIIAVSFFGEAEFWFASIKLITICGLIILGVVIFFGGGPNQDGILGFHYWKDPGAFVPYKADGDAGRFLGYWHAFVTAGFAFITSPELIAIAAGETVAPRRNIPKAARRFVWRLAIFYGISSLIIGILVPSDDPQLLGASNASASPFVIGIQRVGIPVLNHIINAAILTSAWSAGNSFLYSGSRVLYSMSLTGQAPKFFSRVNRRGVPWVSVLFTWAFGLLAYLNVSNTGATVFNWFVNISTISGFVAWIVVMITYLRFRKAMQYHNMLHVLPYKTPLQPYATWIVLVVVSLLTITNGFQTFIPFKAKDFIAAYITLPVFLILYVGHKIYFRTPMCIPVDQVDTITGKKEMDELEAMEEERVPKNWLQKACRSRLATRQGGLGRCDRVLTPQICHHSSALATAGATILCDAGYSYTYCNAAHHYIAPLHSHFLRSTYGARTEQSHTWCARCRATSFGRRRCDAQPGQRHLQARPTFGVGRTNPSEPQNGPGQWFPPVSRPLKRRRGQCTNKLADEKRSWPAELDDEDDHQSGHVIQTIHPRQLTRVPPPEQPEQGLAMLARLNLGRPGLCSEARLHARAPGPPAGLDVTTPRWGAVSTGRLGPLVRRPGGSCCFRNSSASDSQEARAGSCACAGCSAVVLRDGAPCERGHALVQAAAVAPACPVLSVCVPNEADEDDAGRGQAWRVGWAAPLRLLWLCCLCLGPMGGWMNGWMAGWMGADAKANKLEDDERPPLPFLPQVTLPQSGKASGTRDSHWPGQWHSGATRLPGLLPTQERAKVEPRALSRSVVATRPLLVSARSFHHHRGSQAMFGWQGRAGRSEADEEEEAPTYGCGAGHDEGPCGHPGTGTLAASAPVANCGWPAHEVLHEAIAPTGWRIGKRFFSLCPFKWLAGGFAGSRREKKRRPGSGMESHSLAAPPRLTERAKRCVLPWLTVPLPSASARRPALVRGCLEGGRGRSCRRQTMKASGRAIDVVMVPCAGDTKMITSFITELGKRLARVRPGQRGDPAPASTEGKDQHRPVQKLLNRATTTRAHPRPAGRLGRPGPGSGTGTRARALVVVVWCGVQCPGVVPASQTAPAQPSPAGGGHPHLTRRSDCLAAAALVVDRARRSSVTPPPPTPSGDGGGMIVSYYHDTRTFRFIPGSRTKKDFVGKVRPASYIPRFTYDSRRPL</sequence>
<feature type="compositionally biased region" description="Gly residues" evidence="7">
    <location>
        <begin position="363"/>
        <end position="379"/>
    </location>
</feature>
<keyword evidence="2" id="KW-0813">Transport</keyword>
<feature type="region of interest" description="Disordered" evidence="7">
    <location>
        <begin position="985"/>
        <end position="1004"/>
    </location>
</feature>
<feature type="transmembrane region" description="Helical" evidence="8">
    <location>
        <begin position="1608"/>
        <end position="1635"/>
    </location>
</feature>
<dbReference type="Proteomes" id="UP000245956">
    <property type="component" value="Unassembled WGS sequence"/>
</dbReference>
<feature type="region of interest" description="Disordered" evidence="7">
    <location>
        <begin position="1999"/>
        <end position="2066"/>
    </location>
</feature>
<gene>
    <name evidence="11" type="ORF">PCL_02480</name>
</gene>
<feature type="transmembrane region" description="Helical" evidence="8">
    <location>
        <begin position="1848"/>
        <end position="1868"/>
    </location>
</feature>
<feature type="transmembrane region" description="Helical" evidence="8">
    <location>
        <begin position="1744"/>
        <end position="1761"/>
    </location>
</feature>
<keyword evidence="5 8" id="KW-1133">Transmembrane helix</keyword>
<feature type="region of interest" description="Disordered" evidence="7">
    <location>
        <begin position="2536"/>
        <end position="2589"/>
    </location>
</feature>
<proteinExistence type="predicted"/>
<feature type="region of interest" description="Disordered" evidence="7">
    <location>
        <begin position="670"/>
        <end position="691"/>
    </location>
</feature>
<feature type="transmembrane region" description="Helical" evidence="8">
    <location>
        <begin position="1443"/>
        <end position="1462"/>
    </location>
</feature>
<feature type="region of interest" description="Disordered" evidence="7">
    <location>
        <begin position="2264"/>
        <end position="2319"/>
    </location>
</feature>
<organism evidence="11 12">
    <name type="scientific">Purpureocillium lilacinum</name>
    <name type="common">Paecilomyces lilacinus</name>
    <dbReference type="NCBI Taxonomy" id="33203"/>
    <lineage>
        <taxon>Eukaryota</taxon>
        <taxon>Fungi</taxon>
        <taxon>Dikarya</taxon>
        <taxon>Ascomycota</taxon>
        <taxon>Pezizomycotina</taxon>
        <taxon>Sordariomycetes</taxon>
        <taxon>Hypocreomycetidae</taxon>
        <taxon>Hypocreales</taxon>
        <taxon>Ophiocordycipitaceae</taxon>
        <taxon>Purpureocillium</taxon>
    </lineage>
</organism>
<dbReference type="InterPro" id="IPR024079">
    <property type="entry name" value="MetalloPept_cat_dom_sf"/>
</dbReference>
<evidence type="ECO:0000256" key="5">
    <source>
        <dbReference type="ARBA" id="ARBA00022989"/>
    </source>
</evidence>
<feature type="chain" id="PRO_5015446560" description="Amino acid permease/ SLC12A domain-containing protein" evidence="9">
    <location>
        <begin position="18"/>
        <end position="2709"/>
    </location>
</feature>
<feature type="domain" description="Amino acid permease/ SLC12A" evidence="10">
    <location>
        <begin position="1413"/>
        <end position="1871"/>
    </location>
</feature>
<dbReference type="InterPro" id="IPR050524">
    <property type="entry name" value="APC_YAT"/>
</dbReference>
<evidence type="ECO:0000256" key="6">
    <source>
        <dbReference type="ARBA" id="ARBA00023136"/>
    </source>
</evidence>
<feature type="compositionally biased region" description="Basic and acidic residues" evidence="7">
    <location>
        <begin position="680"/>
        <end position="691"/>
    </location>
</feature>
<comment type="caution">
    <text evidence="11">The sequence shown here is derived from an EMBL/GenBank/DDBJ whole genome shotgun (WGS) entry which is preliminary data.</text>
</comment>
<feature type="compositionally biased region" description="Pro residues" evidence="7">
    <location>
        <begin position="350"/>
        <end position="362"/>
    </location>
</feature>
<comment type="subcellular location">
    <subcellularLocation>
        <location evidence="1">Membrane</location>
        <topology evidence="1">Multi-pass membrane protein</topology>
    </subcellularLocation>
</comment>
<evidence type="ECO:0000256" key="9">
    <source>
        <dbReference type="SAM" id="SignalP"/>
    </source>
</evidence>
<dbReference type="GO" id="GO:0008237">
    <property type="term" value="F:metallopeptidase activity"/>
    <property type="evidence" value="ECO:0007669"/>
    <property type="project" value="InterPro"/>
</dbReference>
<evidence type="ECO:0000256" key="2">
    <source>
        <dbReference type="ARBA" id="ARBA00022448"/>
    </source>
</evidence>
<feature type="region of interest" description="Disordered" evidence="7">
    <location>
        <begin position="530"/>
        <end position="554"/>
    </location>
</feature>
<dbReference type="GO" id="GO:0016020">
    <property type="term" value="C:membrane"/>
    <property type="evidence" value="ECO:0007669"/>
    <property type="project" value="UniProtKB-SubCell"/>
</dbReference>
<dbReference type="PANTHER" id="PTHR43341">
    <property type="entry name" value="AMINO ACID PERMEASE"/>
    <property type="match status" value="1"/>
</dbReference>
<feature type="compositionally biased region" description="Basic and acidic residues" evidence="7">
    <location>
        <begin position="1042"/>
        <end position="1051"/>
    </location>
</feature>
<feature type="transmembrane region" description="Helical" evidence="8">
    <location>
        <begin position="1523"/>
        <end position="1545"/>
    </location>
</feature>
<feature type="region of interest" description="Disordered" evidence="7">
    <location>
        <begin position="2434"/>
        <end position="2455"/>
    </location>
</feature>
<keyword evidence="6 8" id="KW-0472">Membrane</keyword>
<feature type="region of interest" description="Disordered" evidence="7">
    <location>
        <begin position="2646"/>
        <end position="2665"/>
    </location>
</feature>
<feature type="compositionally biased region" description="Gly residues" evidence="7">
    <location>
        <begin position="300"/>
        <end position="317"/>
    </location>
</feature>
<feature type="compositionally biased region" description="Gly residues" evidence="7">
    <location>
        <begin position="277"/>
        <end position="292"/>
    </location>
</feature>
<dbReference type="GO" id="GO:0015171">
    <property type="term" value="F:amino acid transmembrane transporter activity"/>
    <property type="evidence" value="ECO:0007669"/>
    <property type="project" value="TreeGrafter"/>
</dbReference>
<evidence type="ECO:0000256" key="8">
    <source>
        <dbReference type="SAM" id="Phobius"/>
    </source>
</evidence>
<feature type="region of interest" description="Disordered" evidence="7">
    <location>
        <begin position="1024"/>
        <end position="1063"/>
    </location>
</feature>
<feature type="region of interest" description="Disordered" evidence="7">
    <location>
        <begin position="1087"/>
        <end position="1136"/>
    </location>
</feature>
<name>A0A2U3E0P1_PURLI</name>
<accession>A0A2U3E0P1</accession>
<evidence type="ECO:0000259" key="10">
    <source>
        <dbReference type="Pfam" id="PF00324"/>
    </source>
</evidence>
<evidence type="ECO:0000256" key="4">
    <source>
        <dbReference type="ARBA" id="ARBA00022970"/>
    </source>
</evidence>
<feature type="compositionally biased region" description="Basic and acidic residues" evidence="7">
    <location>
        <begin position="1024"/>
        <end position="1033"/>
    </location>
</feature>
<dbReference type="FunFam" id="1.20.1740.10:FF:000006">
    <property type="entry name" value="General amino acid permease"/>
    <property type="match status" value="1"/>
</dbReference>
<feature type="transmembrane region" description="Helical" evidence="8">
    <location>
        <begin position="1773"/>
        <end position="1794"/>
    </location>
</feature>
<feature type="transmembrane region" description="Helical" evidence="8">
    <location>
        <begin position="1647"/>
        <end position="1666"/>
    </location>
</feature>
<keyword evidence="9" id="KW-0732">Signal</keyword>
<feature type="compositionally biased region" description="Gly residues" evidence="7">
    <location>
        <begin position="387"/>
        <end position="400"/>
    </location>
</feature>
<protein>
    <recommendedName>
        <fullName evidence="10">Amino acid permease/ SLC12A domain-containing protein</fullName>
    </recommendedName>
</protein>
<evidence type="ECO:0000313" key="12">
    <source>
        <dbReference type="Proteomes" id="UP000245956"/>
    </source>
</evidence>
<dbReference type="Gene3D" id="3.40.390.10">
    <property type="entry name" value="Collagenase (Catalytic Domain)"/>
    <property type="match status" value="1"/>
</dbReference>
<evidence type="ECO:0000256" key="1">
    <source>
        <dbReference type="ARBA" id="ARBA00004141"/>
    </source>
</evidence>
<feature type="transmembrane region" description="Helical" evidence="8">
    <location>
        <begin position="1416"/>
        <end position="1437"/>
    </location>
</feature>
<dbReference type="Gene3D" id="1.20.1740.10">
    <property type="entry name" value="Amino acid/polyamine transporter I"/>
    <property type="match status" value="1"/>
</dbReference>
<feature type="region of interest" description="Disordered" evidence="7">
    <location>
        <begin position="255"/>
        <end position="325"/>
    </location>
</feature>
<feature type="transmembrane region" description="Helical" evidence="8">
    <location>
        <begin position="1318"/>
        <end position="1335"/>
    </location>
</feature>
<evidence type="ECO:0000313" key="11">
    <source>
        <dbReference type="EMBL" id="PWI68079.1"/>
    </source>
</evidence>
<feature type="region of interest" description="Disordered" evidence="7">
    <location>
        <begin position="911"/>
        <end position="944"/>
    </location>
</feature>